<dbReference type="RefSeq" id="XP_040716789.1">
    <property type="nucleotide sequence ID" value="XM_040863635.1"/>
</dbReference>
<dbReference type="STRING" id="1141098.A0A1Y2E4N5"/>
<organism evidence="1 2">
    <name type="scientific">Pseudomassariella vexata</name>
    <dbReference type="NCBI Taxonomy" id="1141098"/>
    <lineage>
        <taxon>Eukaryota</taxon>
        <taxon>Fungi</taxon>
        <taxon>Dikarya</taxon>
        <taxon>Ascomycota</taxon>
        <taxon>Pezizomycotina</taxon>
        <taxon>Sordariomycetes</taxon>
        <taxon>Xylariomycetidae</taxon>
        <taxon>Amphisphaeriales</taxon>
        <taxon>Pseudomassariaceae</taxon>
        <taxon>Pseudomassariella</taxon>
    </lineage>
</organism>
<dbReference type="GeneID" id="63779847"/>
<gene>
    <name evidence="1" type="ORF">BCR38DRAFT_483503</name>
</gene>
<proteinExistence type="predicted"/>
<sequence>MKHQIDWTSDDKDARENYKKTFRECKDYGNKILKDYIIQRQGSDHFFKHNIVKLPDVNIQYEDFLQFPKVHVKAIGELMRKSKADLSVCLKGLVGRWENQQADRRGERPNMGDAISGVSGDIGSNEGFYNLGLCARYRPCAIGKKGHASTVSRFRLQVQPELQDR</sequence>
<dbReference type="AlphaFoldDB" id="A0A1Y2E4N5"/>
<dbReference type="Proteomes" id="UP000193689">
    <property type="component" value="Unassembled WGS sequence"/>
</dbReference>
<protein>
    <submittedName>
        <fullName evidence="1">Uncharacterized protein</fullName>
    </submittedName>
</protein>
<evidence type="ECO:0000313" key="2">
    <source>
        <dbReference type="Proteomes" id="UP000193689"/>
    </source>
</evidence>
<dbReference type="EMBL" id="MCFJ01000005">
    <property type="protein sequence ID" value="ORY65825.1"/>
    <property type="molecule type" value="Genomic_DNA"/>
</dbReference>
<dbReference type="InParanoid" id="A0A1Y2E4N5"/>
<comment type="caution">
    <text evidence="1">The sequence shown here is derived from an EMBL/GenBank/DDBJ whole genome shotgun (WGS) entry which is preliminary data.</text>
</comment>
<evidence type="ECO:0000313" key="1">
    <source>
        <dbReference type="EMBL" id="ORY65825.1"/>
    </source>
</evidence>
<keyword evidence="2" id="KW-1185">Reference proteome</keyword>
<name>A0A1Y2E4N5_9PEZI</name>
<accession>A0A1Y2E4N5</accession>
<reference evidence="1 2" key="1">
    <citation type="submission" date="2016-07" db="EMBL/GenBank/DDBJ databases">
        <title>Pervasive Adenine N6-methylation of Active Genes in Fungi.</title>
        <authorList>
            <consortium name="DOE Joint Genome Institute"/>
            <person name="Mondo S.J."/>
            <person name="Dannebaum R.O."/>
            <person name="Kuo R.C."/>
            <person name="Labutti K."/>
            <person name="Haridas S."/>
            <person name="Kuo A."/>
            <person name="Salamov A."/>
            <person name="Ahrendt S.R."/>
            <person name="Lipzen A."/>
            <person name="Sullivan W."/>
            <person name="Andreopoulos W.B."/>
            <person name="Clum A."/>
            <person name="Lindquist E."/>
            <person name="Daum C."/>
            <person name="Ramamoorthy G.K."/>
            <person name="Gryganskyi A."/>
            <person name="Culley D."/>
            <person name="Magnuson J.K."/>
            <person name="James T.Y."/>
            <person name="O'Malley M.A."/>
            <person name="Stajich J.E."/>
            <person name="Spatafora J.W."/>
            <person name="Visel A."/>
            <person name="Grigoriev I.V."/>
        </authorList>
    </citation>
    <scope>NUCLEOTIDE SEQUENCE [LARGE SCALE GENOMIC DNA]</scope>
    <source>
        <strain evidence="1 2">CBS 129021</strain>
    </source>
</reference>